<dbReference type="SMART" id="SM00487">
    <property type="entry name" value="DEXDc"/>
    <property type="match status" value="1"/>
</dbReference>
<dbReference type="PROSITE" id="PS51192">
    <property type="entry name" value="HELICASE_ATP_BIND_1"/>
    <property type="match status" value="1"/>
</dbReference>
<dbReference type="SUPFAM" id="SSF52540">
    <property type="entry name" value="P-loop containing nucleoside triphosphate hydrolases"/>
    <property type="match status" value="2"/>
</dbReference>
<dbReference type="Gene3D" id="3.30.870.10">
    <property type="entry name" value="Endonuclease Chain A"/>
    <property type="match status" value="1"/>
</dbReference>
<keyword evidence="4" id="KW-0067">ATP-binding</keyword>
<dbReference type="InterPro" id="IPR019065">
    <property type="entry name" value="RE_NgoFVII_N"/>
</dbReference>
<organism evidence="4 5">
    <name type="scientific">Methanobacterium lacus (strain AL-21)</name>
    <dbReference type="NCBI Taxonomy" id="877455"/>
    <lineage>
        <taxon>Archaea</taxon>
        <taxon>Methanobacteriati</taxon>
        <taxon>Methanobacteriota</taxon>
        <taxon>Methanomada group</taxon>
        <taxon>Methanobacteria</taxon>
        <taxon>Methanobacteriales</taxon>
        <taxon>Methanobacteriaceae</taxon>
        <taxon>Methanobacterium</taxon>
    </lineage>
</organism>
<evidence type="ECO:0000313" key="4">
    <source>
        <dbReference type="EMBL" id="ADZ09784.1"/>
    </source>
</evidence>
<dbReference type="STRING" id="877455.Metbo_1557"/>
<reference evidence="4 5" key="2">
    <citation type="journal article" date="2014" name="Int. J. Syst. Evol. Microbiol.">
        <title>Methanobacterium paludis sp. nov. and a novel strain of Methanobacterium lacus isolated from northern peatlands.</title>
        <authorList>
            <person name="Cadillo-Quiroz H."/>
            <person name="Brauer S.L."/>
            <person name="Goodson N."/>
            <person name="Yavitt J.B."/>
            <person name="Zinder S.H."/>
        </authorList>
    </citation>
    <scope>NUCLEOTIDE SEQUENCE [LARGE SCALE GENOMIC DNA]</scope>
    <source>
        <strain evidence="4 5">AL-21</strain>
    </source>
</reference>
<dbReference type="Gene3D" id="3.40.50.300">
    <property type="entry name" value="P-loop containing nucleotide triphosphate hydrolases"/>
    <property type="match status" value="1"/>
</dbReference>
<dbReference type="InterPro" id="IPR038718">
    <property type="entry name" value="SNF2-like_sf"/>
</dbReference>
<dbReference type="GeneID" id="10278013"/>
<dbReference type="GO" id="GO:0005524">
    <property type="term" value="F:ATP binding"/>
    <property type="evidence" value="ECO:0007669"/>
    <property type="project" value="InterPro"/>
</dbReference>
<evidence type="ECO:0000259" key="3">
    <source>
        <dbReference type="PROSITE" id="PS51194"/>
    </source>
</evidence>
<dbReference type="EMBL" id="CP002551">
    <property type="protein sequence ID" value="ADZ09784.1"/>
    <property type="molecule type" value="Genomic_DNA"/>
</dbReference>
<dbReference type="Proteomes" id="UP000007490">
    <property type="component" value="Chromosome"/>
</dbReference>
<feature type="domain" description="Helicase ATP-binding" evidence="2">
    <location>
        <begin position="256"/>
        <end position="399"/>
    </location>
</feature>
<dbReference type="RefSeq" id="WP_013645135.1">
    <property type="nucleotide sequence ID" value="NC_015216.1"/>
</dbReference>
<dbReference type="Pfam" id="PF00176">
    <property type="entry name" value="SNF2-rel_dom"/>
    <property type="match status" value="1"/>
</dbReference>
<dbReference type="InterPro" id="IPR049730">
    <property type="entry name" value="SNF2/RAD54-like_C"/>
</dbReference>
<dbReference type="PANTHER" id="PTHR45766">
    <property type="entry name" value="DNA ANNEALING HELICASE AND ENDONUCLEASE ZRANB3 FAMILY MEMBER"/>
    <property type="match status" value="1"/>
</dbReference>
<dbReference type="GO" id="GO:0016787">
    <property type="term" value="F:hydrolase activity"/>
    <property type="evidence" value="ECO:0007669"/>
    <property type="project" value="UniProtKB-KW"/>
</dbReference>
<keyword evidence="4" id="KW-0547">Nucleotide-binding</keyword>
<dbReference type="eggNOG" id="arCOG04818">
    <property type="taxonomic scope" value="Archaea"/>
</dbReference>
<dbReference type="PROSITE" id="PS51194">
    <property type="entry name" value="HELICASE_CTER"/>
    <property type="match status" value="1"/>
</dbReference>
<dbReference type="InterPro" id="IPR001650">
    <property type="entry name" value="Helicase_C-like"/>
</dbReference>
<dbReference type="Gene3D" id="3.40.50.10810">
    <property type="entry name" value="Tandem AAA-ATPase domain"/>
    <property type="match status" value="1"/>
</dbReference>
<dbReference type="GO" id="GO:0004386">
    <property type="term" value="F:helicase activity"/>
    <property type="evidence" value="ECO:0007669"/>
    <property type="project" value="UniProtKB-KW"/>
</dbReference>
<dbReference type="SUPFAM" id="SSF56024">
    <property type="entry name" value="Phospholipase D/nuclease"/>
    <property type="match status" value="1"/>
</dbReference>
<gene>
    <name evidence="4" type="ordered locus">Metbo_1557</name>
</gene>
<evidence type="ECO:0000256" key="1">
    <source>
        <dbReference type="ARBA" id="ARBA00022801"/>
    </source>
</evidence>
<dbReference type="Pfam" id="PF00271">
    <property type="entry name" value="Helicase_C"/>
    <property type="match status" value="1"/>
</dbReference>
<dbReference type="Pfam" id="PF09565">
    <property type="entry name" value="RE_NgoFVII"/>
    <property type="match status" value="1"/>
</dbReference>
<dbReference type="InterPro" id="IPR014001">
    <property type="entry name" value="Helicase_ATP-bd"/>
</dbReference>
<keyword evidence="5" id="KW-1185">Reference proteome</keyword>
<reference evidence="5" key="1">
    <citation type="submission" date="2011-02" db="EMBL/GenBank/DDBJ databases">
        <title>Complete sequence of Methanobacterium sp. AL-21.</title>
        <authorList>
            <consortium name="US DOE Joint Genome Institute"/>
            <person name="Lucas S."/>
            <person name="Copeland A."/>
            <person name="Lapidus A."/>
            <person name="Cheng J.-F."/>
            <person name="Goodwin L."/>
            <person name="Pitluck S."/>
            <person name="Chertkov O."/>
            <person name="Detter J.C."/>
            <person name="Han C."/>
            <person name="Tapia R."/>
            <person name="Land M."/>
            <person name="Hauser L."/>
            <person name="Kyrpides N."/>
            <person name="Ivanova N."/>
            <person name="Mikhailova N."/>
            <person name="Pagani I."/>
            <person name="Cadillo-Quiroz H."/>
            <person name="Imachi H."/>
            <person name="Zinder S."/>
            <person name="Liu W."/>
            <person name="Woyke T."/>
        </authorList>
    </citation>
    <scope>NUCLEOTIDE SEQUENCE [LARGE SCALE GENOMIC DNA]</scope>
    <source>
        <strain evidence="5">AL-21</strain>
    </source>
</reference>
<dbReference type="KEGG" id="mel:Metbo_1557"/>
<keyword evidence="4" id="KW-0347">Helicase</keyword>
<dbReference type="AlphaFoldDB" id="F0T8V6"/>
<dbReference type="GO" id="GO:0140097">
    <property type="term" value="F:catalytic activity, acting on DNA"/>
    <property type="evidence" value="ECO:0007669"/>
    <property type="project" value="UniProtKB-ARBA"/>
</dbReference>
<dbReference type="CDD" id="cd18793">
    <property type="entry name" value="SF2_C_SNF"/>
    <property type="match status" value="1"/>
</dbReference>
<sequence length="1048" mass="124241">MSRIVDNQKSLQDGLVHVNMIDIFREYYDDAEDFKFHVGSGFFFLDGFGEFYNIIDINKLKLGSDTYKNYWDTRAPLLIMMGKETNKTTKDALIDAASMVKYALNTHEEQYMEFLEDLIHKGLIKFKVFTDQRFHAKIYFFYDGISIDDIYVGSANLTSAGLTRNIELTAPMNTTKSLKKVHKEWFKNLWDRSTEDLNVLDIIKTYKKYDFIYYEPKNFFENLIKLMDKEYLFYNSDISDNTLLVKFQSFDFYQVMSTLEKYNGCILASSVGLGKSYVALEVMRYIENNDMEALLIGPPNLLKGKDSVWNEYLMKYDLNVEKISFGELQQKNFDASRYLNYDLIVIDEAHNLRNSSNRRKNILEVIHRSPKAKYLLLTATPINVKISDLTSLIDLFYEVNKDTWLDKELKSRYEDFKTKVNKLEKSQDDSKELLNEVIELQGYIEKELIVKSTRNMVKEYFSDDLLKLAGTSEIPEPIVIGETFNYPEEYHTNFFDKLPDFLLSLNYEHSKFQKEEDAFKYYEDKNLIYLYKWVLYKRAESSIYAFYKSVKKLHDRINTYINFLNKTNVPNDLKYIIDRDLNERHKIAAKVFENFESDEERNQVIENMCEDLVKTSEMLNELEKFKSDYVFKDDTKLEQLKEILKENPDKKCIIFTEFFATLEYLTINLKNDFSVDYVAGVNFKGQSMKPSSKDRKIKRFKAGYFQHLISTDVLAEGFNLPEADIVVNYDLPYNPVKIIQRVGRATRINEPKQIEIRNFNPDESIDQELNLIEKLDMRISNIISMIGIDYSIWSDTEEMVKEKEQLANVNKCKVLKELKERFKKENPEEIYKVHFRDESKLDLLLRKSIEHYNLKQEDIPVRKPSKPIYTTLVNKKEGFYGIYKFHNDYYEYGLPASFIEQTPKPQKTYETQELKVFYEKIKKEYIKIMWKKRDQGLSHKTDREIVKKLYKIKDEIPQLKTVIDRILITELHTNFQIANLVKEKIYPKINDGNFIWALQTDLIDKWEEEFEAILISEGAEDKQFLDETIKRPEEYKKMISAFIQYKKA</sequence>
<dbReference type="HOGENOM" id="CLU_268607_0_0_2"/>
<dbReference type="OrthoDB" id="6396at2157"/>
<evidence type="ECO:0000259" key="2">
    <source>
        <dbReference type="PROSITE" id="PS51192"/>
    </source>
</evidence>
<dbReference type="InterPro" id="IPR027417">
    <property type="entry name" value="P-loop_NTPase"/>
</dbReference>
<dbReference type="SMART" id="SM00490">
    <property type="entry name" value="HELICc"/>
    <property type="match status" value="1"/>
</dbReference>
<dbReference type="PANTHER" id="PTHR45766:SF6">
    <property type="entry name" value="SWI_SNF-RELATED MATRIX-ASSOCIATED ACTIN-DEPENDENT REGULATOR OF CHROMATIN SUBFAMILY A-LIKE PROTEIN 1"/>
    <property type="match status" value="1"/>
</dbReference>
<evidence type="ECO:0000313" key="5">
    <source>
        <dbReference type="Proteomes" id="UP000007490"/>
    </source>
</evidence>
<protein>
    <submittedName>
        <fullName evidence="4">Helicase domain protein</fullName>
    </submittedName>
</protein>
<proteinExistence type="predicted"/>
<keyword evidence="1" id="KW-0378">Hydrolase</keyword>
<name>F0T8V6_METLA</name>
<feature type="domain" description="Helicase C-terminal" evidence="3">
    <location>
        <begin position="636"/>
        <end position="790"/>
    </location>
</feature>
<accession>F0T8V6</accession>
<dbReference type="InterPro" id="IPR000330">
    <property type="entry name" value="SNF2_N"/>
</dbReference>